<evidence type="ECO:0000313" key="3">
    <source>
        <dbReference type="Proteomes" id="UP000664303"/>
    </source>
</evidence>
<sequence length="124" mass="13383">MPTRYTYLMRQLAALLITASGLWQIAGLWLGELDAAHLLTALVGAAYLLIGLGLFGQSRFTLFVAIALPAAMLWLALSGNAPWTSPPWTEATWTTANVLRGAVDALVIALSARVLWALRHQPSI</sequence>
<name>A0A939IN84_9GAMM</name>
<dbReference type="EMBL" id="JAFKCZ010000013">
    <property type="protein sequence ID" value="MBN7798300.1"/>
    <property type="molecule type" value="Genomic_DNA"/>
</dbReference>
<organism evidence="2 3">
    <name type="scientific">Parahaliea mediterranea</name>
    <dbReference type="NCBI Taxonomy" id="651086"/>
    <lineage>
        <taxon>Bacteria</taxon>
        <taxon>Pseudomonadati</taxon>
        <taxon>Pseudomonadota</taxon>
        <taxon>Gammaproteobacteria</taxon>
        <taxon>Cellvibrionales</taxon>
        <taxon>Halieaceae</taxon>
        <taxon>Parahaliea</taxon>
    </lineage>
</organism>
<reference evidence="2" key="1">
    <citation type="submission" date="2021-02" db="EMBL/GenBank/DDBJ databases">
        <title>PHA producing bacteria isolated from coastal sediment in Guangdong, Shenzhen.</title>
        <authorList>
            <person name="Zheng W."/>
            <person name="Yu S."/>
            <person name="Huang Y."/>
        </authorList>
    </citation>
    <scope>NUCLEOTIDE SEQUENCE</scope>
    <source>
        <strain evidence="2">TN14-10</strain>
    </source>
</reference>
<evidence type="ECO:0000313" key="2">
    <source>
        <dbReference type="EMBL" id="MBN7798300.1"/>
    </source>
</evidence>
<feature type="transmembrane region" description="Helical" evidence="1">
    <location>
        <begin position="12"/>
        <end position="30"/>
    </location>
</feature>
<protein>
    <submittedName>
        <fullName evidence="2">Uncharacterized protein</fullName>
    </submittedName>
</protein>
<keyword evidence="3" id="KW-1185">Reference proteome</keyword>
<dbReference type="Proteomes" id="UP000664303">
    <property type="component" value="Unassembled WGS sequence"/>
</dbReference>
<feature type="transmembrane region" description="Helical" evidence="1">
    <location>
        <begin position="36"/>
        <end position="55"/>
    </location>
</feature>
<feature type="transmembrane region" description="Helical" evidence="1">
    <location>
        <begin position="60"/>
        <end position="77"/>
    </location>
</feature>
<gene>
    <name evidence="2" type="ORF">JYP50_16945</name>
</gene>
<dbReference type="AlphaFoldDB" id="A0A939IN84"/>
<keyword evidence="1" id="KW-0812">Transmembrane</keyword>
<keyword evidence="1" id="KW-0472">Membrane</keyword>
<proteinExistence type="predicted"/>
<comment type="caution">
    <text evidence="2">The sequence shown here is derived from an EMBL/GenBank/DDBJ whole genome shotgun (WGS) entry which is preliminary data.</text>
</comment>
<evidence type="ECO:0000256" key="1">
    <source>
        <dbReference type="SAM" id="Phobius"/>
    </source>
</evidence>
<accession>A0A939IN84</accession>
<dbReference type="RefSeq" id="WP_206561742.1">
    <property type="nucleotide sequence ID" value="NZ_JAFKCZ010000013.1"/>
</dbReference>
<keyword evidence="1" id="KW-1133">Transmembrane helix</keyword>